<protein>
    <recommendedName>
        <fullName evidence="2">Carboxypeptidase regulatory-like domain-containing protein</fullName>
    </recommendedName>
</protein>
<sequence>MARSLLDNGIAIRQNDDKLFISSVLMSDIRKLIFWAGACLSVLIIVSCGSGANTTSDSDKGNVIRGALYLSQALGAGANAQGAQVRATKPYSGSKVLLVDKIGAILDAFNTDETGGFSFKGLAYGDYMVRVVDMETRKIVTEVTFSLVNGDDATVAGEIIPGEARWDIRFSANDSVIIENESQQIYARDISDVSGRSFDEVISMRGRGMGWGEIAQSLSVNTIALGLSYDKGFAREKSTAVTDDSIGSSSKP</sequence>
<dbReference type="SUPFAM" id="SSF117074">
    <property type="entry name" value="Hypothetical protein PA1324"/>
    <property type="match status" value="1"/>
</dbReference>
<accession>A0A3B1CPM1</accession>
<name>A0A3B1CPM1_9ZZZZ</name>
<dbReference type="InterPro" id="IPR013783">
    <property type="entry name" value="Ig-like_fold"/>
</dbReference>
<evidence type="ECO:0008006" key="2">
    <source>
        <dbReference type="Google" id="ProtNLM"/>
    </source>
</evidence>
<proteinExistence type="predicted"/>
<organism evidence="1">
    <name type="scientific">hydrothermal vent metagenome</name>
    <dbReference type="NCBI Taxonomy" id="652676"/>
    <lineage>
        <taxon>unclassified sequences</taxon>
        <taxon>metagenomes</taxon>
        <taxon>ecological metagenomes</taxon>
    </lineage>
</organism>
<dbReference type="AlphaFoldDB" id="A0A3B1CPM1"/>
<gene>
    <name evidence="1" type="ORF">MNBD_NITROSPINAE02-2017</name>
</gene>
<evidence type="ECO:0000313" key="1">
    <source>
        <dbReference type="EMBL" id="VAX24640.1"/>
    </source>
</evidence>
<dbReference type="Gene3D" id="2.60.40.10">
    <property type="entry name" value="Immunoglobulins"/>
    <property type="match status" value="1"/>
</dbReference>
<dbReference type="EMBL" id="UOGE01000096">
    <property type="protein sequence ID" value="VAX24640.1"/>
    <property type="molecule type" value="Genomic_DNA"/>
</dbReference>
<reference evidence="1" key="1">
    <citation type="submission" date="2018-06" db="EMBL/GenBank/DDBJ databases">
        <authorList>
            <person name="Zhirakovskaya E."/>
        </authorList>
    </citation>
    <scope>NUCLEOTIDE SEQUENCE</scope>
</reference>